<evidence type="ECO:0000256" key="1">
    <source>
        <dbReference type="ARBA" id="ARBA00004430"/>
    </source>
</evidence>
<comment type="subcellular location">
    <subcellularLocation>
        <location evidence="1">Cytoplasm</location>
        <location evidence="1">Cytoskeleton</location>
        <location evidence="1">Cilium axoneme</location>
    </subcellularLocation>
</comment>
<dbReference type="AlphaFoldDB" id="A0AAN7ZHP3"/>
<keyword evidence="7" id="KW-0206">Cytoskeleton</keyword>
<dbReference type="InterPro" id="IPR021897">
    <property type="entry name" value="FAP206"/>
</dbReference>
<comment type="function">
    <text evidence="9">Essential for sperm motility and is involved in the regulation of the beating frequency of motile cilia on the epithelial cells of the respiratory tract. Required for the establishment of radial spokes in sperm flagella.</text>
</comment>
<dbReference type="GO" id="GO:0005930">
    <property type="term" value="C:axoneme"/>
    <property type="evidence" value="ECO:0007669"/>
    <property type="project" value="UniProtKB-SubCell"/>
</dbReference>
<proteinExistence type="inferred from homology"/>
<accession>A0AAN7ZHP3</accession>
<dbReference type="Pfam" id="PF12018">
    <property type="entry name" value="FAP206"/>
    <property type="match status" value="1"/>
</dbReference>
<reference evidence="10 11" key="1">
    <citation type="journal article" date="2024" name="Insects">
        <title>An Improved Chromosome-Level Genome Assembly of the Firefly Pyrocoelia pectoralis.</title>
        <authorList>
            <person name="Fu X."/>
            <person name="Meyer-Rochow V.B."/>
            <person name="Ballantyne L."/>
            <person name="Zhu X."/>
        </authorList>
    </citation>
    <scope>NUCLEOTIDE SEQUENCE [LARGE SCALE GENOMIC DNA]</scope>
    <source>
        <strain evidence="10">XCY_ONT2</strain>
    </source>
</reference>
<gene>
    <name evidence="10" type="ORF">RI129_005717</name>
</gene>
<evidence type="ECO:0000256" key="7">
    <source>
        <dbReference type="ARBA" id="ARBA00023212"/>
    </source>
</evidence>
<comment type="caution">
    <text evidence="10">The sequence shown here is derived from an EMBL/GenBank/DDBJ whole genome shotgun (WGS) entry which is preliminary data.</text>
</comment>
<evidence type="ECO:0000313" key="10">
    <source>
        <dbReference type="EMBL" id="KAK5644417.1"/>
    </source>
</evidence>
<keyword evidence="8" id="KW-0966">Cell projection</keyword>
<organism evidence="10 11">
    <name type="scientific">Pyrocoelia pectoralis</name>
    <dbReference type="NCBI Taxonomy" id="417401"/>
    <lineage>
        <taxon>Eukaryota</taxon>
        <taxon>Metazoa</taxon>
        <taxon>Ecdysozoa</taxon>
        <taxon>Arthropoda</taxon>
        <taxon>Hexapoda</taxon>
        <taxon>Insecta</taxon>
        <taxon>Pterygota</taxon>
        <taxon>Neoptera</taxon>
        <taxon>Endopterygota</taxon>
        <taxon>Coleoptera</taxon>
        <taxon>Polyphaga</taxon>
        <taxon>Elateriformia</taxon>
        <taxon>Elateroidea</taxon>
        <taxon>Lampyridae</taxon>
        <taxon>Lampyrinae</taxon>
        <taxon>Pyrocoelia</taxon>
    </lineage>
</organism>
<evidence type="ECO:0000256" key="9">
    <source>
        <dbReference type="ARBA" id="ARBA00045321"/>
    </source>
</evidence>
<evidence type="ECO:0000256" key="6">
    <source>
        <dbReference type="ARBA" id="ARBA00023069"/>
    </source>
</evidence>
<dbReference type="PANTHER" id="PTHR21442">
    <property type="entry name" value="CILIA- AND FLAGELLA-ASSOCIATED PROTEIN 206"/>
    <property type="match status" value="1"/>
</dbReference>
<keyword evidence="4" id="KW-0963">Cytoplasm</keyword>
<keyword evidence="5" id="KW-0970">Cilium biogenesis/degradation</keyword>
<protein>
    <recommendedName>
        <fullName evidence="3">Cilia- and flagella-associated protein 206</fullName>
    </recommendedName>
</protein>
<evidence type="ECO:0000256" key="4">
    <source>
        <dbReference type="ARBA" id="ARBA00022490"/>
    </source>
</evidence>
<dbReference type="GO" id="GO:0030030">
    <property type="term" value="P:cell projection organization"/>
    <property type="evidence" value="ECO:0007669"/>
    <property type="project" value="UniProtKB-KW"/>
</dbReference>
<evidence type="ECO:0000256" key="8">
    <source>
        <dbReference type="ARBA" id="ARBA00023273"/>
    </source>
</evidence>
<keyword evidence="11" id="KW-1185">Reference proteome</keyword>
<sequence length="622" mass="71662">MDFTTKNVVQELSRECTNRLIPISENFLIYYVKLLMLNPRWGIFSGTLPYRNDVQYFVKHCLEKLNNQSHSSIVTLKLQLYFKENFENLENMIIKNRTALKARILPLEKVILEAFTEDKIELEEVFRKIVYFITLTSGLGNPTDELVFKEAEAALGSVLSETDLKEFVKDTSENKEYQLVELTELVTGIRLFNRDSKKGGAGIEDLPKILTRAIEVTLEDIEKTLESIMEIVNLLTTAVDTNYEIVASGGTYILHQHRPDGVNEIKFHHVMNLLIIYRQYELFVRKILLEVNTMSVTAKATIEKLQDALRNVHEIVSFRIAIPTIQVFPLFSQVAHVWCQLQNQTIALSELNQMLLHLRFEVKKANFSVDVINVMLGSSEIISDADRLEITNEMKITKTNPEAPIVYPSDMEKFDEIELQYLGFCSWKFIETGGGLIPANPNMGVVEVDGKYYAFCCPEAAVAFCTNPSRNILRGLEIVRHRCELINLLHLEEQLAKVSKIEKLVIEVPQVTLKFNVGMQTELHPNPTNIDPTYLWNIWDWKRQAILYANLSRHKTRTTQTNKSRAWESVLVQTHQLKDISQQTKKDNYSNVPTVSSFIYGLRGRQDHLQHVITLTRRTDEY</sequence>
<comment type="similarity">
    <text evidence="2">Belongs to the CFAP206 family.</text>
</comment>
<evidence type="ECO:0000256" key="2">
    <source>
        <dbReference type="ARBA" id="ARBA00010500"/>
    </source>
</evidence>
<dbReference type="PANTHER" id="PTHR21442:SF0">
    <property type="entry name" value="CILIA- AND FLAGELLA-ASSOCIATED PROTEIN 206"/>
    <property type="match status" value="1"/>
</dbReference>
<name>A0AAN7ZHP3_9COLE</name>
<dbReference type="Proteomes" id="UP001329430">
    <property type="component" value="Chromosome 4"/>
</dbReference>
<evidence type="ECO:0000256" key="3">
    <source>
        <dbReference type="ARBA" id="ARBA00021602"/>
    </source>
</evidence>
<keyword evidence="6" id="KW-0969">Cilium</keyword>
<dbReference type="GO" id="GO:0003356">
    <property type="term" value="P:regulation of cilium beat frequency"/>
    <property type="evidence" value="ECO:0007669"/>
    <property type="project" value="TreeGrafter"/>
</dbReference>
<evidence type="ECO:0000313" key="11">
    <source>
        <dbReference type="Proteomes" id="UP001329430"/>
    </source>
</evidence>
<dbReference type="EMBL" id="JAVRBK010000004">
    <property type="protein sequence ID" value="KAK5644417.1"/>
    <property type="molecule type" value="Genomic_DNA"/>
</dbReference>
<dbReference type="GO" id="GO:0036064">
    <property type="term" value="C:ciliary basal body"/>
    <property type="evidence" value="ECO:0007669"/>
    <property type="project" value="TreeGrafter"/>
</dbReference>
<evidence type="ECO:0000256" key="5">
    <source>
        <dbReference type="ARBA" id="ARBA00022794"/>
    </source>
</evidence>